<sequence length="232" mass="26589">MVIFAILLGVLPSLIWLIFFLKEDLHPEPKGILARIFIYGSFTALMAVVFQYFFQDILNFFKIGEYAFISFFIFAAVEEILKFTIVYITVNKKDFFDEPVDAMIYMITAALGFAALENIFIASNGLIFGDFKNGELFSILTIRFVGATLFHALGSGIVGYYWAKGKWKKENGKWSASWRMEIIKGLVIATFLHAVFNYSIIIFKDANILIYPLIFLIIIALVVFKDFERIKI</sequence>
<keyword evidence="9 10" id="KW-0472">Membrane</keyword>
<dbReference type="EMBL" id="PFKZ01000088">
    <property type="protein sequence ID" value="PIY59325.1"/>
    <property type="molecule type" value="Genomic_DNA"/>
</dbReference>
<dbReference type="AlphaFoldDB" id="A0A2M7Q8D0"/>
<evidence type="ECO:0000256" key="3">
    <source>
        <dbReference type="ARBA" id="ARBA00018997"/>
    </source>
</evidence>
<keyword evidence="4" id="KW-1003">Cell membrane</keyword>
<proteinExistence type="inferred from homology"/>
<name>A0A2M7Q8D0_9BACT</name>
<evidence type="ECO:0000313" key="11">
    <source>
        <dbReference type="EMBL" id="PIY59325.1"/>
    </source>
</evidence>
<comment type="similarity">
    <text evidence="2">Belongs to the protease PrsW family.</text>
</comment>
<gene>
    <name evidence="11" type="ORF">COY96_02450</name>
</gene>
<evidence type="ECO:0000256" key="2">
    <source>
        <dbReference type="ARBA" id="ARBA00009165"/>
    </source>
</evidence>
<dbReference type="InterPro" id="IPR023596">
    <property type="entry name" value="Peptidase_PrsW_arch/bac"/>
</dbReference>
<feature type="transmembrane region" description="Helical" evidence="10">
    <location>
        <begin position="182"/>
        <end position="203"/>
    </location>
</feature>
<comment type="caution">
    <text evidence="11">The sequence shown here is derived from an EMBL/GenBank/DDBJ whole genome shotgun (WGS) entry which is preliminary data.</text>
</comment>
<dbReference type="PANTHER" id="PTHR36844">
    <property type="entry name" value="PROTEASE PRSW"/>
    <property type="match status" value="1"/>
</dbReference>
<evidence type="ECO:0000256" key="10">
    <source>
        <dbReference type="SAM" id="Phobius"/>
    </source>
</evidence>
<dbReference type="InterPro" id="IPR026898">
    <property type="entry name" value="PrsW"/>
</dbReference>
<evidence type="ECO:0000256" key="6">
    <source>
        <dbReference type="ARBA" id="ARBA00022692"/>
    </source>
</evidence>
<dbReference type="GO" id="GO:0008233">
    <property type="term" value="F:peptidase activity"/>
    <property type="evidence" value="ECO:0007669"/>
    <property type="project" value="UniProtKB-KW"/>
</dbReference>
<dbReference type="PIRSF" id="PIRSF016933">
    <property type="entry name" value="PrsW"/>
    <property type="match status" value="1"/>
</dbReference>
<feature type="transmembrane region" description="Helical" evidence="10">
    <location>
        <begin position="142"/>
        <end position="162"/>
    </location>
</feature>
<dbReference type="Proteomes" id="UP000230363">
    <property type="component" value="Unassembled WGS sequence"/>
</dbReference>
<accession>A0A2M7Q8D0</accession>
<dbReference type="PANTHER" id="PTHR36844:SF1">
    <property type="entry name" value="PROTEASE PRSW"/>
    <property type="match status" value="1"/>
</dbReference>
<evidence type="ECO:0000256" key="1">
    <source>
        <dbReference type="ARBA" id="ARBA00004651"/>
    </source>
</evidence>
<reference evidence="12" key="1">
    <citation type="submission" date="2017-09" db="EMBL/GenBank/DDBJ databases">
        <title>Depth-based differentiation of microbial function through sediment-hosted aquifers and enrichment of novel symbionts in the deep terrestrial subsurface.</title>
        <authorList>
            <person name="Probst A.J."/>
            <person name="Ladd B."/>
            <person name="Jarett J.K."/>
            <person name="Geller-Mcgrath D.E."/>
            <person name="Sieber C.M.K."/>
            <person name="Emerson J.B."/>
            <person name="Anantharaman K."/>
            <person name="Thomas B.C."/>
            <person name="Malmstrom R."/>
            <person name="Stieglmeier M."/>
            <person name="Klingl A."/>
            <person name="Woyke T."/>
            <person name="Ryan C.M."/>
            <person name="Banfield J.F."/>
        </authorList>
    </citation>
    <scope>NUCLEOTIDE SEQUENCE [LARGE SCALE GENOMIC DNA]</scope>
</reference>
<dbReference type="GO" id="GO:0005886">
    <property type="term" value="C:plasma membrane"/>
    <property type="evidence" value="ECO:0007669"/>
    <property type="project" value="UniProtKB-SubCell"/>
</dbReference>
<evidence type="ECO:0000256" key="4">
    <source>
        <dbReference type="ARBA" id="ARBA00022475"/>
    </source>
</evidence>
<dbReference type="Pfam" id="PF13367">
    <property type="entry name" value="PrsW-protease"/>
    <property type="match status" value="1"/>
</dbReference>
<feature type="transmembrane region" description="Helical" evidence="10">
    <location>
        <begin position="33"/>
        <end position="54"/>
    </location>
</feature>
<evidence type="ECO:0000256" key="5">
    <source>
        <dbReference type="ARBA" id="ARBA00022670"/>
    </source>
</evidence>
<evidence type="ECO:0000256" key="7">
    <source>
        <dbReference type="ARBA" id="ARBA00022801"/>
    </source>
</evidence>
<keyword evidence="7" id="KW-0378">Hydrolase</keyword>
<feature type="transmembrane region" description="Helical" evidence="10">
    <location>
        <begin position="6"/>
        <end position="21"/>
    </location>
</feature>
<evidence type="ECO:0000313" key="12">
    <source>
        <dbReference type="Proteomes" id="UP000230363"/>
    </source>
</evidence>
<feature type="transmembrane region" description="Helical" evidence="10">
    <location>
        <begin position="66"/>
        <end position="90"/>
    </location>
</feature>
<feature type="transmembrane region" description="Helical" evidence="10">
    <location>
        <begin position="209"/>
        <end position="227"/>
    </location>
</feature>
<comment type="subcellular location">
    <subcellularLocation>
        <location evidence="1">Cell membrane</location>
        <topology evidence="1">Multi-pass membrane protein</topology>
    </subcellularLocation>
</comment>
<protein>
    <recommendedName>
        <fullName evidence="3">Protease PrsW</fullName>
    </recommendedName>
</protein>
<keyword evidence="8 10" id="KW-1133">Transmembrane helix</keyword>
<keyword evidence="5" id="KW-0645">Protease</keyword>
<keyword evidence="6 10" id="KW-0812">Transmembrane</keyword>
<feature type="transmembrane region" description="Helical" evidence="10">
    <location>
        <begin position="102"/>
        <end position="122"/>
    </location>
</feature>
<evidence type="ECO:0000256" key="9">
    <source>
        <dbReference type="ARBA" id="ARBA00023136"/>
    </source>
</evidence>
<dbReference type="GO" id="GO:0006508">
    <property type="term" value="P:proteolysis"/>
    <property type="evidence" value="ECO:0007669"/>
    <property type="project" value="UniProtKB-KW"/>
</dbReference>
<organism evidence="11 12">
    <name type="scientific">Candidatus Wolfebacteria bacterium CG_4_10_14_0_8_um_filter_37_11</name>
    <dbReference type="NCBI Taxonomy" id="1975062"/>
    <lineage>
        <taxon>Bacteria</taxon>
        <taxon>Candidatus Wolfeibacteriota</taxon>
    </lineage>
</organism>
<evidence type="ECO:0000256" key="8">
    <source>
        <dbReference type="ARBA" id="ARBA00022989"/>
    </source>
</evidence>